<proteinExistence type="predicted"/>
<reference evidence="2 3" key="1">
    <citation type="journal article" date="2024" name="Ann. Entomol. Soc. Am.">
        <title>Genomic analyses of the southern and eastern yellowjacket wasps (Hymenoptera: Vespidae) reveal evolutionary signatures of social life.</title>
        <authorList>
            <person name="Catto M.A."/>
            <person name="Caine P.B."/>
            <person name="Orr S.E."/>
            <person name="Hunt B.G."/>
            <person name="Goodisman M.A.D."/>
        </authorList>
    </citation>
    <scope>NUCLEOTIDE SEQUENCE [LARGE SCALE GENOMIC DNA]</scope>
    <source>
        <strain evidence="2">232</strain>
        <tissue evidence="2">Head and thorax</tissue>
    </source>
</reference>
<comment type="caution">
    <text evidence="2">The sequence shown here is derived from an EMBL/GenBank/DDBJ whole genome shotgun (WGS) entry which is preliminary data.</text>
</comment>
<dbReference type="EMBL" id="JAYRBN010000109">
    <property type="protein sequence ID" value="KAL2726084.1"/>
    <property type="molecule type" value="Genomic_DNA"/>
</dbReference>
<dbReference type="Proteomes" id="UP001607303">
    <property type="component" value="Unassembled WGS sequence"/>
</dbReference>
<evidence type="ECO:0000313" key="2">
    <source>
        <dbReference type="EMBL" id="KAL2726084.1"/>
    </source>
</evidence>
<sequence>MASIISSEELSLGRSLSVRESQFVARGRRGGEEGKGEEEEEVRGEKYEEARSRWNGSRLRLELSDP</sequence>
<feature type="region of interest" description="Disordered" evidence="1">
    <location>
        <begin position="23"/>
        <end position="47"/>
    </location>
</feature>
<accession>A0ABD2AZP8</accession>
<organism evidence="2 3">
    <name type="scientific">Vespula maculifrons</name>
    <name type="common">Eastern yellow jacket</name>
    <name type="synonym">Wasp</name>
    <dbReference type="NCBI Taxonomy" id="7453"/>
    <lineage>
        <taxon>Eukaryota</taxon>
        <taxon>Metazoa</taxon>
        <taxon>Ecdysozoa</taxon>
        <taxon>Arthropoda</taxon>
        <taxon>Hexapoda</taxon>
        <taxon>Insecta</taxon>
        <taxon>Pterygota</taxon>
        <taxon>Neoptera</taxon>
        <taxon>Endopterygota</taxon>
        <taxon>Hymenoptera</taxon>
        <taxon>Apocrita</taxon>
        <taxon>Aculeata</taxon>
        <taxon>Vespoidea</taxon>
        <taxon>Vespidae</taxon>
        <taxon>Vespinae</taxon>
        <taxon>Vespula</taxon>
    </lineage>
</organism>
<gene>
    <name evidence="2" type="ORF">V1477_017898</name>
</gene>
<keyword evidence="3" id="KW-1185">Reference proteome</keyword>
<evidence type="ECO:0000313" key="3">
    <source>
        <dbReference type="Proteomes" id="UP001607303"/>
    </source>
</evidence>
<dbReference type="AlphaFoldDB" id="A0ABD2AZP8"/>
<protein>
    <submittedName>
        <fullName evidence="2">Uncharacterized protein</fullName>
    </submittedName>
</protein>
<evidence type="ECO:0000256" key="1">
    <source>
        <dbReference type="SAM" id="MobiDB-lite"/>
    </source>
</evidence>
<name>A0ABD2AZP8_VESMC</name>